<dbReference type="GO" id="GO:0015171">
    <property type="term" value="F:amino acid transmembrane transporter activity"/>
    <property type="evidence" value="ECO:0007669"/>
    <property type="project" value="TreeGrafter"/>
</dbReference>
<reference evidence="8" key="1">
    <citation type="submission" date="2018-08" db="EMBL/GenBank/DDBJ databases">
        <authorList>
            <person name="Chevrot R."/>
        </authorList>
    </citation>
    <scope>NUCLEOTIDE SEQUENCE [LARGE SCALE GENOMIC DNA]</scope>
</reference>
<keyword evidence="3 6" id="KW-0812">Transmembrane</keyword>
<proteinExistence type="predicted"/>
<keyword evidence="4 6" id="KW-1133">Transmembrane helix</keyword>
<dbReference type="EMBL" id="LS992241">
    <property type="protein sequence ID" value="SYX84297.1"/>
    <property type="molecule type" value="Genomic_DNA"/>
</dbReference>
<feature type="transmembrane region" description="Helical" evidence="6">
    <location>
        <begin position="145"/>
        <end position="168"/>
    </location>
</feature>
<dbReference type="RefSeq" id="WP_138186249.1">
    <property type="nucleotide sequence ID" value="NZ_LS992241.1"/>
</dbReference>
<evidence type="ECO:0000256" key="1">
    <source>
        <dbReference type="ARBA" id="ARBA00004651"/>
    </source>
</evidence>
<dbReference type="GO" id="GO:0005886">
    <property type="term" value="C:plasma membrane"/>
    <property type="evidence" value="ECO:0007669"/>
    <property type="project" value="UniProtKB-SubCell"/>
</dbReference>
<keyword evidence="2" id="KW-1003">Cell membrane</keyword>
<dbReference type="PANTHER" id="PTHR30086">
    <property type="entry name" value="ARGININE EXPORTER PROTEIN ARGO"/>
    <property type="match status" value="1"/>
</dbReference>
<evidence type="ECO:0000256" key="2">
    <source>
        <dbReference type="ARBA" id="ARBA00022475"/>
    </source>
</evidence>
<sequence>MVEAFVHGILLALGLILPLGAQNVFIFNQGALSKPFVKAIPVVITAALCDTLLILAAVQGISLFIWKWKWLQYGLYLLGFCFLLYMGWSLWKSSSKLNGSQGSAMSIPKQMMFAMSVSLLNPHAILDTIGVIGTNSLQYSDELRWVFTIACIAVSWLWFLGLAVAGHFTNKIDADGRILTWLNKISAITIWLIALYMLVQLLTGGLTVIG</sequence>
<feature type="transmembrane region" description="Helical" evidence="6">
    <location>
        <begin position="43"/>
        <end position="66"/>
    </location>
</feature>
<organism evidence="7 8">
    <name type="scientific">Paenibacillus alvei</name>
    <name type="common">Bacillus alvei</name>
    <dbReference type="NCBI Taxonomy" id="44250"/>
    <lineage>
        <taxon>Bacteria</taxon>
        <taxon>Bacillati</taxon>
        <taxon>Bacillota</taxon>
        <taxon>Bacilli</taxon>
        <taxon>Bacillales</taxon>
        <taxon>Paenibacillaceae</taxon>
        <taxon>Paenibacillus</taxon>
    </lineage>
</organism>
<gene>
    <name evidence="7" type="primary">yisU</name>
    <name evidence="7" type="ORF">PBLR_12719</name>
</gene>
<evidence type="ECO:0000256" key="5">
    <source>
        <dbReference type="ARBA" id="ARBA00023136"/>
    </source>
</evidence>
<accession>A0A383RAV9</accession>
<comment type="subcellular location">
    <subcellularLocation>
        <location evidence="1">Cell membrane</location>
        <topology evidence="1">Multi-pass membrane protein</topology>
    </subcellularLocation>
</comment>
<dbReference type="Pfam" id="PF01810">
    <property type="entry name" value="LysE"/>
    <property type="match status" value="1"/>
</dbReference>
<evidence type="ECO:0000256" key="4">
    <source>
        <dbReference type="ARBA" id="ARBA00022989"/>
    </source>
</evidence>
<feature type="transmembrane region" description="Helical" evidence="6">
    <location>
        <begin position="111"/>
        <end position="133"/>
    </location>
</feature>
<protein>
    <submittedName>
        <fullName evidence="7">Putative aminoacid related metabolite efflux transporter</fullName>
    </submittedName>
</protein>
<name>A0A383RAV9_PAEAL</name>
<evidence type="ECO:0000313" key="8">
    <source>
        <dbReference type="Proteomes" id="UP000304148"/>
    </source>
</evidence>
<feature type="transmembrane region" description="Helical" evidence="6">
    <location>
        <begin position="73"/>
        <end position="91"/>
    </location>
</feature>
<keyword evidence="5 6" id="KW-0472">Membrane</keyword>
<dbReference type="PANTHER" id="PTHR30086:SF20">
    <property type="entry name" value="ARGININE EXPORTER PROTEIN ARGO-RELATED"/>
    <property type="match status" value="1"/>
</dbReference>
<dbReference type="InterPro" id="IPR001123">
    <property type="entry name" value="LeuE-type"/>
</dbReference>
<dbReference type="AlphaFoldDB" id="A0A383RAV9"/>
<evidence type="ECO:0000256" key="3">
    <source>
        <dbReference type="ARBA" id="ARBA00022692"/>
    </source>
</evidence>
<dbReference type="Proteomes" id="UP000304148">
    <property type="component" value="Chromosome"/>
</dbReference>
<evidence type="ECO:0000313" key="7">
    <source>
        <dbReference type="EMBL" id="SYX84297.1"/>
    </source>
</evidence>
<evidence type="ECO:0000256" key="6">
    <source>
        <dbReference type="SAM" id="Phobius"/>
    </source>
</evidence>
<feature type="transmembrane region" description="Helical" evidence="6">
    <location>
        <begin position="188"/>
        <end position="209"/>
    </location>
</feature>